<dbReference type="CDD" id="cd19511">
    <property type="entry name" value="RecA-like_CDC48_r2-like"/>
    <property type="match status" value="1"/>
</dbReference>
<dbReference type="EMBL" id="JAKRVY010000001">
    <property type="protein sequence ID" value="MCL9812055.1"/>
    <property type="molecule type" value="Genomic_DNA"/>
</dbReference>
<dbReference type="FunFam" id="1.10.8.60:FF:000057">
    <property type="entry name" value="AAA family ATPase, CDC48 subfamily"/>
    <property type="match status" value="1"/>
</dbReference>
<dbReference type="GO" id="GO:0005737">
    <property type="term" value="C:cytoplasm"/>
    <property type="evidence" value="ECO:0007669"/>
    <property type="project" value="UniProtKB-ARBA"/>
</dbReference>
<dbReference type="InterPro" id="IPR041569">
    <property type="entry name" value="AAA_lid_3"/>
</dbReference>
<dbReference type="SUPFAM" id="SSF50692">
    <property type="entry name" value="ADC-like"/>
    <property type="match status" value="1"/>
</dbReference>
<dbReference type="Gene3D" id="1.10.8.60">
    <property type="match status" value="2"/>
</dbReference>
<dbReference type="Pfam" id="PF17862">
    <property type="entry name" value="AAA_lid_3"/>
    <property type="match status" value="2"/>
</dbReference>
<dbReference type="SMART" id="SM01073">
    <property type="entry name" value="CDC48_N"/>
    <property type="match status" value="1"/>
</dbReference>
<evidence type="ECO:0000256" key="2">
    <source>
        <dbReference type="ARBA" id="ARBA00022737"/>
    </source>
</evidence>
<evidence type="ECO:0000256" key="4">
    <source>
        <dbReference type="ARBA" id="ARBA00022840"/>
    </source>
</evidence>
<keyword evidence="3" id="KW-0547">Nucleotide-binding</keyword>
<dbReference type="FunFam" id="2.40.40.20:FF:000007">
    <property type="entry name" value="AAA family ATPase"/>
    <property type="match status" value="1"/>
</dbReference>
<dbReference type="PROSITE" id="PS00674">
    <property type="entry name" value="AAA"/>
    <property type="match status" value="2"/>
</dbReference>
<dbReference type="Pfam" id="PF00004">
    <property type="entry name" value="AAA"/>
    <property type="match status" value="2"/>
</dbReference>
<dbReference type="Pfam" id="PF02933">
    <property type="entry name" value="CDC48_2"/>
    <property type="match status" value="1"/>
</dbReference>
<dbReference type="InterPro" id="IPR004201">
    <property type="entry name" value="Cdc48_dom2"/>
</dbReference>
<dbReference type="InterPro" id="IPR050168">
    <property type="entry name" value="AAA_ATPase_domain"/>
</dbReference>
<feature type="compositionally biased region" description="Acidic residues" evidence="5">
    <location>
        <begin position="178"/>
        <end position="188"/>
    </location>
</feature>
<evidence type="ECO:0000313" key="10">
    <source>
        <dbReference type="Proteomes" id="UP001202674"/>
    </source>
</evidence>
<proteinExistence type="inferred from homology"/>
<dbReference type="InterPro" id="IPR029067">
    <property type="entry name" value="CDC48_domain_2-like_sf"/>
</dbReference>
<dbReference type="SUPFAM" id="SSF52540">
    <property type="entry name" value="P-loop containing nucleoside triphosphate hydrolases"/>
    <property type="match status" value="2"/>
</dbReference>
<keyword evidence="2" id="KW-0677">Repeat</keyword>
<evidence type="ECO:0000256" key="5">
    <source>
        <dbReference type="SAM" id="MobiDB-lite"/>
    </source>
</evidence>
<accession>A0AAE3FN51</accession>
<name>A0AAE3FN51_9EURY</name>
<dbReference type="RefSeq" id="WP_250593591.1">
    <property type="nucleotide sequence ID" value="NZ_JAKRVY010000001.1"/>
</dbReference>
<comment type="caution">
    <text evidence="9">The sequence shown here is derived from an EMBL/GenBank/DDBJ whole genome shotgun (WGS) entry which is preliminary data.</text>
</comment>
<dbReference type="Pfam" id="PF02359">
    <property type="entry name" value="CDC48_N"/>
    <property type="match status" value="1"/>
</dbReference>
<dbReference type="NCBIfam" id="TIGR01243">
    <property type="entry name" value="CDC48"/>
    <property type="match status" value="1"/>
</dbReference>
<evidence type="ECO:0000259" key="6">
    <source>
        <dbReference type="SMART" id="SM00382"/>
    </source>
</evidence>
<feature type="domain" description="CDC48 N-terminal subdomain" evidence="8">
    <location>
        <begin position="2"/>
        <end position="87"/>
    </location>
</feature>
<protein>
    <submittedName>
        <fullName evidence="9">CDC48 family AAA ATPase</fullName>
    </submittedName>
</protein>
<feature type="domain" description="AAA+ ATPase" evidence="6">
    <location>
        <begin position="508"/>
        <end position="646"/>
    </location>
</feature>
<dbReference type="InterPro" id="IPR005938">
    <property type="entry name" value="AAA_ATPase_CDC48"/>
</dbReference>
<dbReference type="InterPro" id="IPR003593">
    <property type="entry name" value="AAA+_ATPase"/>
</dbReference>
<dbReference type="InterPro" id="IPR003959">
    <property type="entry name" value="ATPase_AAA_core"/>
</dbReference>
<feature type="compositionally biased region" description="Low complexity" evidence="5">
    <location>
        <begin position="167"/>
        <end position="177"/>
    </location>
</feature>
<evidence type="ECO:0000259" key="7">
    <source>
        <dbReference type="SMART" id="SM01072"/>
    </source>
</evidence>
<dbReference type="AlphaFoldDB" id="A0AAE3FN51"/>
<dbReference type="SMART" id="SM00382">
    <property type="entry name" value="AAA"/>
    <property type="match status" value="2"/>
</dbReference>
<dbReference type="Gene3D" id="3.10.330.10">
    <property type="match status" value="1"/>
</dbReference>
<dbReference type="InterPro" id="IPR009010">
    <property type="entry name" value="Asp_de-COase-like_dom_sf"/>
</dbReference>
<dbReference type="GO" id="GO:0005524">
    <property type="term" value="F:ATP binding"/>
    <property type="evidence" value="ECO:0007669"/>
    <property type="project" value="UniProtKB-KW"/>
</dbReference>
<keyword evidence="4" id="KW-0067">ATP-binding</keyword>
<dbReference type="FunFam" id="3.40.50.300:FF:000012">
    <property type="entry name" value="Transitional endoplasmic reticulum ATPase"/>
    <property type="match status" value="1"/>
</dbReference>
<keyword evidence="10" id="KW-1185">Reference proteome</keyword>
<dbReference type="Gene3D" id="2.40.40.20">
    <property type="match status" value="1"/>
</dbReference>
<reference evidence="9 10" key="1">
    <citation type="journal article" date="2022" name="Syst. Appl. Microbiol.">
        <title>Natronocalculus amylovorans gen. nov., sp. nov., and Natranaeroarchaeum aerophilus sp. nov., dominant culturable amylolytic natronoarchaea from hypersaline soda lakes in southwestern Siberia.</title>
        <authorList>
            <person name="Sorokin D.Y."/>
            <person name="Elcheninov A.G."/>
            <person name="Khizhniak T.V."/>
            <person name="Koenen M."/>
            <person name="Bale N.J."/>
            <person name="Damste J.S.S."/>
            <person name="Kublanov I.V."/>
        </authorList>
    </citation>
    <scope>NUCLEOTIDE SEQUENCE [LARGE SCALE GENOMIC DNA]</scope>
    <source>
        <strain evidence="9 10">AArc-St1-1</strain>
    </source>
</reference>
<dbReference type="PANTHER" id="PTHR23077:SF171">
    <property type="entry name" value="NUCLEAR VALOSIN-CONTAINING PROTEIN-LIKE"/>
    <property type="match status" value="1"/>
</dbReference>
<evidence type="ECO:0000256" key="1">
    <source>
        <dbReference type="ARBA" id="ARBA00009833"/>
    </source>
</evidence>
<dbReference type="SUPFAM" id="SSF54585">
    <property type="entry name" value="Cdc48 domain 2-like"/>
    <property type="match status" value="1"/>
</dbReference>
<dbReference type="InterPro" id="IPR003960">
    <property type="entry name" value="ATPase_AAA_CS"/>
</dbReference>
<comment type="similarity">
    <text evidence="1">Belongs to the AAA ATPase family. CDC48 subfamily.</text>
</comment>
<dbReference type="Gene3D" id="3.40.50.300">
    <property type="entry name" value="P-loop containing nucleotide triphosphate hydrolases"/>
    <property type="match status" value="2"/>
</dbReference>
<dbReference type="InterPro" id="IPR027417">
    <property type="entry name" value="P-loop_NTPase"/>
</dbReference>
<dbReference type="PANTHER" id="PTHR23077">
    <property type="entry name" value="AAA-FAMILY ATPASE"/>
    <property type="match status" value="1"/>
</dbReference>
<evidence type="ECO:0000256" key="3">
    <source>
        <dbReference type="ARBA" id="ARBA00022741"/>
    </source>
</evidence>
<gene>
    <name evidence="9" type="ORF">AArcSt11_00115</name>
</gene>
<dbReference type="GO" id="GO:0016887">
    <property type="term" value="F:ATP hydrolysis activity"/>
    <property type="evidence" value="ECO:0007669"/>
    <property type="project" value="InterPro"/>
</dbReference>
<sequence>MKLRVKPLKQKDAGRGLAAIDRTAMAALGIENGDHVRVEGTDGSGLARVWPGYPEDDDREVIRIDGEMRASIGVAVDDRVTVETVNASPARAVTIALPESLRIRGDVAPIIQRKLRGRAVRPDQQVKISLGVGPSSSSTAQRLPFRIEETDPSGPVVVTDSTRIRVAEAPATTTSESEAAEETADSESETASSGRQPGIAYEDIGGLDDELEQVREMIELPMRHPELFQQLGIEPPKGVLLHGPPGTGKTLIAKAVANEIDAYFTDISGPEIMSKYYGESEEQLRDVFEEAEENAPAVVFIDEIDSIAPQRGETSGDVERRVVAQLLSLLDGLDGRGEVVVIAATNRVNAVDPALRRGGRFDREIEVGVPDATGRLEILQVHTREMPLADDVGLEDYAERTHGFVGADIEQLAKEGAMNALARIRPEIDLERDEIDAETLESLRVREGDLDTAIGEVQPSALREVFVEVPTVSWDSVGGLDETKQLLREAIQWPLEHPDIYETLALDDSTGLLLYGPPGTGKTLLAKAIAHEAQANFISVKGPELLNKYVGESEKGVREVFEKARTNAPAVVFFDEIDAIAAERGSAGGTAGVSERVVSQLLTELDGLETLEDVVVIATSNRPDRIDSALLRPGRLDTHVHVPVPDEQARLEILRVHAQQRPLADDVTLPELAADTEGFVGADLEALCREASLEAARAAIKAGDDTTDNDHTDEGTTAESVEVTATNFEHAVQTVTPSVDEATRAHYTDLEETFGQPSIDADMQ</sequence>
<dbReference type="SMART" id="SM01072">
    <property type="entry name" value="CDC48_2"/>
    <property type="match status" value="1"/>
</dbReference>
<dbReference type="FunFam" id="3.40.50.300:FF:000018">
    <property type="entry name" value="Cell division control 48"/>
    <property type="match status" value="1"/>
</dbReference>
<feature type="region of interest" description="Disordered" evidence="5">
    <location>
        <begin position="165"/>
        <end position="204"/>
    </location>
</feature>
<feature type="domain" description="AAA+ ATPase" evidence="6">
    <location>
        <begin position="235"/>
        <end position="371"/>
    </location>
</feature>
<feature type="domain" description="CDC48" evidence="7">
    <location>
        <begin position="102"/>
        <end position="173"/>
    </location>
</feature>
<evidence type="ECO:0000259" key="8">
    <source>
        <dbReference type="SMART" id="SM01073"/>
    </source>
</evidence>
<organism evidence="9 10">
    <name type="scientific">Natranaeroarchaeum aerophilus</name>
    <dbReference type="NCBI Taxonomy" id="2917711"/>
    <lineage>
        <taxon>Archaea</taxon>
        <taxon>Methanobacteriati</taxon>
        <taxon>Methanobacteriota</taxon>
        <taxon>Stenosarchaea group</taxon>
        <taxon>Halobacteria</taxon>
        <taxon>Halobacteriales</taxon>
        <taxon>Natronoarchaeaceae</taxon>
        <taxon>Natranaeroarchaeum</taxon>
    </lineage>
</organism>
<evidence type="ECO:0000313" key="9">
    <source>
        <dbReference type="EMBL" id="MCL9812055.1"/>
    </source>
</evidence>
<dbReference type="Proteomes" id="UP001202674">
    <property type="component" value="Unassembled WGS sequence"/>
</dbReference>
<dbReference type="InterPro" id="IPR003338">
    <property type="entry name" value="CDC4_N-term_subdom"/>
</dbReference>